<dbReference type="GO" id="GO:0004312">
    <property type="term" value="F:fatty acid synthase activity"/>
    <property type="evidence" value="ECO:0007669"/>
    <property type="project" value="TreeGrafter"/>
</dbReference>
<gene>
    <name evidence="10" type="ORF">P174DRAFT_480645</name>
</gene>
<dbReference type="PANTHER" id="PTHR43775">
    <property type="entry name" value="FATTY ACID SYNTHASE"/>
    <property type="match status" value="1"/>
</dbReference>
<dbReference type="InterPro" id="IPR036736">
    <property type="entry name" value="ACP-like_sf"/>
</dbReference>
<dbReference type="RefSeq" id="XP_024683749.1">
    <property type="nucleotide sequence ID" value="XM_024830716.1"/>
</dbReference>
<dbReference type="InterPro" id="IPR014043">
    <property type="entry name" value="Acyl_transferase_dom"/>
</dbReference>
<dbReference type="SMART" id="SM00827">
    <property type="entry name" value="PKS_AT"/>
    <property type="match status" value="1"/>
</dbReference>
<dbReference type="SUPFAM" id="SSF53335">
    <property type="entry name" value="S-adenosyl-L-methionine-dependent methyltransferases"/>
    <property type="match status" value="1"/>
</dbReference>
<dbReference type="InterPro" id="IPR036291">
    <property type="entry name" value="NAD(P)-bd_dom_sf"/>
</dbReference>
<keyword evidence="4" id="KW-0511">Multifunctional enzyme</keyword>
<dbReference type="Pfam" id="PF00109">
    <property type="entry name" value="ketoacyl-synt"/>
    <property type="match status" value="1"/>
</dbReference>
<feature type="domain" description="Ketosynthase family 3 (KS3)" evidence="8">
    <location>
        <begin position="49"/>
        <end position="476"/>
    </location>
</feature>
<dbReference type="InterPro" id="IPR042104">
    <property type="entry name" value="PKS_dehydratase_sf"/>
</dbReference>
<keyword evidence="2" id="KW-0597">Phosphoprotein</keyword>
<evidence type="ECO:0000259" key="7">
    <source>
        <dbReference type="PROSITE" id="PS50075"/>
    </source>
</evidence>
<dbReference type="InterPro" id="IPR013968">
    <property type="entry name" value="PKS_KR"/>
</dbReference>
<dbReference type="PROSITE" id="PS50075">
    <property type="entry name" value="CARRIER"/>
    <property type="match status" value="1"/>
</dbReference>
<dbReference type="SMART" id="SM00823">
    <property type="entry name" value="PKS_PP"/>
    <property type="match status" value="1"/>
</dbReference>
<dbReference type="Gene3D" id="1.10.1200.10">
    <property type="entry name" value="ACP-like"/>
    <property type="match status" value="1"/>
</dbReference>
<dbReference type="SUPFAM" id="SSF52151">
    <property type="entry name" value="FabD/lysophospholipase-like"/>
    <property type="match status" value="1"/>
</dbReference>
<comment type="caution">
    <text evidence="10">The sequence shown here is derived from an EMBL/GenBank/DDBJ whole genome shotgun (WGS) entry which is preliminary data.</text>
</comment>
<dbReference type="InterPro" id="IPR020807">
    <property type="entry name" value="PKS_DH"/>
</dbReference>
<feature type="region of interest" description="N-terminal hotdog fold" evidence="5">
    <location>
        <begin position="864"/>
        <end position="993"/>
    </location>
</feature>
<feature type="domain" description="Carrier" evidence="7">
    <location>
        <begin position="1979"/>
        <end position="2060"/>
    </location>
</feature>
<dbReference type="Pfam" id="PF14765">
    <property type="entry name" value="PS-DH"/>
    <property type="match status" value="1"/>
</dbReference>
<dbReference type="GO" id="GO:0044550">
    <property type="term" value="P:secondary metabolite biosynthetic process"/>
    <property type="evidence" value="ECO:0007669"/>
    <property type="project" value="TreeGrafter"/>
</dbReference>
<sequence>MSSPHFDVPSLPVGSASTRDTSPVSGPFDSSDSDRGIVNGGQANGSPFTEPIAICGLGLRLPGGIRDGDSFWDLLVNGRDARMPIPASRYNISGFNGSLDGRDPIKTTHGYFLDEDLSSLDASFFSMTKTELEKCDPQQRQLLEVSRECLEDAGETDYRGRNVGCYIGNFGHDWMEMSLREPQHSRSYNVLGYSDMILANRVSYEYDLRGPSVVIKTACSASLVALHEACRALQARDIRGAIVGGTSLILAPTLTSNFFGEGILSPEASCKTFDESADGFARAEGITAIYVKRLDDALRDGNPIRAVIRGTGTNSDGKSMGIMSPNAEAHEALMRQVYDQAGLSPRETAFVEEQRRLSNASKCHGTGTATGDPIEATAVGNVFGERGVYIGSVKPNIGHSEGCSGITSLIKAVLALEHKTIPPNIKFRNPNPKIPFVEKKLVVPIQPAPFPSDKAERISVNSFGIGGSNAHVEAYKTYARDHPDAISDIAYTLAVRRERLPHRAFAIWQNGELQISSLSKAPAVTPAITMIFSGQGAQWAEMGKKLIQMDANFRHDLASMDSILQSFRKPPCWSILEELQKPAEDSQINRAEMAQPLCTALQVALFHQLKRLGIKPTAVVGHSSGEIAAAYAAGYITLEYALAVAYYRGYITKNADRSRGAMAAVGLSAADVLPFLRAGVCIACENSPSSTTISGDKEALKEMLACLKEERPDIFTRLLKVEMAYHSRYLRSTHIFADHMKPLGIEYLELLRAENNFGVPRSTDKALFLSSVICKPVDDPASFGPEYWVDNLTSPIRHQDSAATFLSAVGKMYQEAVPLDVKALFPEDRRALCGLPVYPWDHSGSYWYESRLSSAWRQRPFPHHSLLGERTVDSPDFSPIWRNMLSLEDVAWIADHKIRQDVVFPLAGYIVMAGEAIRQTTGVDTGYRLRDVEARKALVLTDSKATEVVTVLHAHTGVPAEGPSWYDFSIASCHGSSWLIHCTGQVSPLAETQRLPWEPESAAQRRLPRKLTPTRFYEAMARVGVVFGPEFQRLVDITSSATDPLAEARVMSPAQRENKWPFALHPTAIDACIQLLIVAAARGLCRNLDQLEVPVVVGNVEVSRGSANLRARAHDFTQGVECVTENSKLALRMSGLQLAPLAAEAADQVDVHAGARLQWLPDFDFVDHSGLFDKPQRPLLEIELEEHLTLLCVLESMDKVAHIPPCHPHLAKYREWLALQVRMAEAGQYTLVEHATEWVGLPRVERQKLIQDTYAKILDLPGRHAYSVGIKRICEHADQIFTGEADTLDLLMQDDILAELYDSVSFGYGDFVRLLSNNRPNLRILEVGAGTGGTTERTLRGLVDGSSLPPYSVYTFTDVSAGFFPQAKERFTYAPNMEFRTFDISQDGLAQGFEAASYDLILAPNVVHATASLKETLSNLEPLLKPDGFIILTELCSLIKSPNYIFGNFVGWWLGEADGRNWEPYVQPERWDAELKAAGFTGVDAVVPDQDVPSYRLAATIISQPARKADVPEIDRAVTLLCQSADADIVKRLQLYLRDGGWQVETCRLGEEMPPKGRDIIASVGLESDFFGEDLSPDRLAAFQALIRHLDAEKVLWLCPPFQVRCKDPRSAQTLGVARTVRTELSLPLFTLEIDTNETRFEELVHGVLQKIRTTKDEASLHADKEFVVTDGQLKKELPSRALTLDSAAAYLLVGGTGGLGRSMATWMVEHGATDLILLSRRAGKDEESQSLSQELEQMGCSVHLVAGSVENLEDIERSIASTKKPIKGVFQLAMVLKDAPLLEMTYSDWVEVNGPKVTGTWNLHHALKDQPLDFFWLASSILTAVDTPGQANYLATGTFLEAFCQYRHSLGLPASVLNICPVEGVGFVAENPHAKKNMKAQGIYTLREREFLDLVELSLIDSTPSADGNTSPTATPPRPWVNRSQVVMGLRSEQDLGDPHNRASWRHNRRMGLYHNRRVRESESARDGKNGAKASALQAFLERVDFLAVEVGKKIHDLMLKPDEEVEIGRTLAHIGLDSLMAIELRRWIKQVFGLTMSVLEIMGSGSLKQLAGDLAAKYAEKIRE</sequence>
<dbReference type="InterPro" id="IPR016035">
    <property type="entry name" value="Acyl_Trfase/lysoPLipase"/>
</dbReference>
<evidence type="ECO:0000256" key="2">
    <source>
        <dbReference type="ARBA" id="ARBA00022553"/>
    </source>
</evidence>
<dbReference type="STRING" id="1392255.A0A2I1CC22"/>
<dbReference type="Pfam" id="PF00698">
    <property type="entry name" value="Acyl_transf_1"/>
    <property type="match status" value="1"/>
</dbReference>
<keyword evidence="11" id="KW-1185">Reference proteome</keyword>
<dbReference type="GO" id="GO:0031177">
    <property type="term" value="F:phosphopantetheine binding"/>
    <property type="evidence" value="ECO:0007669"/>
    <property type="project" value="InterPro"/>
</dbReference>
<evidence type="ECO:0000256" key="4">
    <source>
        <dbReference type="ARBA" id="ARBA00023268"/>
    </source>
</evidence>
<dbReference type="Proteomes" id="UP000234474">
    <property type="component" value="Unassembled WGS sequence"/>
</dbReference>
<keyword evidence="3" id="KW-0808">Transferase</keyword>
<dbReference type="InterPro" id="IPR014030">
    <property type="entry name" value="Ketoacyl_synth_N"/>
</dbReference>
<dbReference type="Gene3D" id="3.40.50.150">
    <property type="entry name" value="Vaccinia Virus protein VP39"/>
    <property type="match status" value="1"/>
</dbReference>
<dbReference type="Pfam" id="PF02801">
    <property type="entry name" value="Ketoacyl-synt_C"/>
    <property type="match status" value="1"/>
</dbReference>
<evidence type="ECO:0000256" key="3">
    <source>
        <dbReference type="ARBA" id="ARBA00022679"/>
    </source>
</evidence>
<dbReference type="Pfam" id="PF00550">
    <property type="entry name" value="PP-binding"/>
    <property type="match status" value="1"/>
</dbReference>
<dbReference type="InterPro" id="IPR049552">
    <property type="entry name" value="PKS_DH_N"/>
</dbReference>
<dbReference type="PROSITE" id="PS00606">
    <property type="entry name" value="KS3_1"/>
    <property type="match status" value="1"/>
</dbReference>
<dbReference type="GO" id="GO:0006633">
    <property type="term" value="P:fatty acid biosynthetic process"/>
    <property type="evidence" value="ECO:0007669"/>
    <property type="project" value="InterPro"/>
</dbReference>
<feature type="compositionally biased region" description="Polar residues" evidence="6">
    <location>
        <begin position="15"/>
        <end position="30"/>
    </location>
</feature>
<evidence type="ECO:0000313" key="10">
    <source>
        <dbReference type="EMBL" id="PKX95154.1"/>
    </source>
</evidence>
<dbReference type="SMART" id="SM00826">
    <property type="entry name" value="PKS_DH"/>
    <property type="match status" value="1"/>
</dbReference>
<proteinExistence type="predicted"/>
<dbReference type="Gene3D" id="3.40.366.10">
    <property type="entry name" value="Malonyl-Coenzyme A Acyl Carrier Protein, domain 2"/>
    <property type="match status" value="1"/>
</dbReference>
<dbReference type="GeneID" id="36538048"/>
<feature type="region of interest" description="Disordered" evidence="6">
    <location>
        <begin position="1"/>
        <end position="44"/>
    </location>
</feature>
<dbReference type="SMART" id="SM00825">
    <property type="entry name" value="PKS_KS"/>
    <property type="match status" value="1"/>
</dbReference>
<feature type="active site" description="Proton acceptor; for dehydratase activity" evidence="5">
    <location>
        <position position="896"/>
    </location>
</feature>
<dbReference type="InterPro" id="IPR049900">
    <property type="entry name" value="PKS_mFAS_DH"/>
</dbReference>
<dbReference type="CDD" id="cd00833">
    <property type="entry name" value="PKS"/>
    <property type="match status" value="1"/>
</dbReference>
<organism evidence="10 11">
    <name type="scientific">Aspergillus novofumigatus (strain IBT 16806)</name>
    <dbReference type="NCBI Taxonomy" id="1392255"/>
    <lineage>
        <taxon>Eukaryota</taxon>
        <taxon>Fungi</taxon>
        <taxon>Dikarya</taxon>
        <taxon>Ascomycota</taxon>
        <taxon>Pezizomycotina</taxon>
        <taxon>Eurotiomycetes</taxon>
        <taxon>Eurotiomycetidae</taxon>
        <taxon>Eurotiales</taxon>
        <taxon>Aspergillaceae</taxon>
        <taxon>Aspergillus</taxon>
        <taxon>Aspergillus subgen. Fumigati</taxon>
    </lineage>
</organism>
<dbReference type="SUPFAM" id="SSF53901">
    <property type="entry name" value="Thiolase-like"/>
    <property type="match status" value="1"/>
</dbReference>
<dbReference type="OrthoDB" id="329835at2759"/>
<dbReference type="Pfam" id="PF08242">
    <property type="entry name" value="Methyltransf_12"/>
    <property type="match status" value="1"/>
</dbReference>
<feature type="active site" description="Proton donor; for dehydratase activity" evidence="5">
    <location>
        <position position="1070"/>
    </location>
</feature>
<dbReference type="InterPro" id="IPR016036">
    <property type="entry name" value="Malonyl_transacylase_ACP-bd"/>
</dbReference>
<dbReference type="Gene3D" id="3.40.50.720">
    <property type="entry name" value="NAD(P)-binding Rossmann-like Domain"/>
    <property type="match status" value="1"/>
</dbReference>
<dbReference type="PROSITE" id="PS52019">
    <property type="entry name" value="PKS_MFAS_DH"/>
    <property type="match status" value="1"/>
</dbReference>
<dbReference type="InterPro" id="IPR006162">
    <property type="entry name" value="Ppantetheine_attach_site"/>
</dbReference>
<dbReference type="InterPro" id="IPR009081">
    <property type="entry name" value="PP-bd_ACP"/>
</dbReference>
<keyword evidence="1" id="KW-0596">Phosphopantetheine</keyword>
<dbReference type="InterPro" id="IPR029063">
    <property type="entry name" value="SAM-dependent_MTases_sf"/>
</dbReference>
<dbReference type="PROSITE" id="PS52004">
    <property type="entry name" value="KS3_2"/>
    <property type="match status" value="1"/>
</dbReference>
<reference evidence="11" key="1">
    <citation type="journal article" date="2018" name="Proc. Natl. Acad. Sci. U.S.A.">
        <title>Linking secondary metabolites to gene clusters through genome sequencing of six diverse Aspergillus species.</title>
        <authorList>
            <person name="Kaerboelling I."/>
            <person name="Vesth T.C."/>
            <person name="Frisvad J.C."/>
            <person name="Nybo J.L."/>
            <person name="Theobald S."/>
            <person name="Kuo A."/>
            <person name="Bowyer P."/>
            <person name="Matsuda Y."/>
            <person name="Mondo S."/>
            <person name="Lyhne E.K."/>
            <person name="Kogle M.E."/>
            <person name="Clum A."/>
            <person name="Lipzen A."/>
            <person name="Salamov A."/>
            <person name="Ngan C.Y."/>
            <person name="Daum C."/>
            <person name="Chiniquy J."/>
            <person name="Barry K."/>
            <person name="LaButti K."/>
            <person name="Haridas S."/>
            <person name="Simmons B.A."/>
            <person name="Magnuson J.K."/>
            <person name="Mortensen U.H."/>
            <person name="Larsen T.O."/>
            <person name="Grigoriev I.V."/>
            <person name="Baker S.E."/>
            <person name="Andersen M.R."/>
        </authorList>
    </citation>
    <scope>NUCLEOTIDE SEQUENCE [LARGE SCALE GENOMIC DNA]</scope>
    <source>
        <strain evidence="11">IBT 16806</strain>
    </source>
</reference>
<accession>A0A2I1CC22</accession>
<dbReference type="InterPro" id="IPR057326">
    <property type="entry name" value="KR_dom"/>
</dbReference>
<dbReference type="CDD" id="cd02440">
    <property type="entry name" value="AdoMet_MTases"/>
    <property type="match status" value="1"/>
</dbReference>
<dbReference type="Pfam" id="PF16197">
    <property type="entry name" value="KAsynt_C_assoc"/>
    <property type="match status" value="1"/>
</dbReference>
<dbReference type="SUPFAM" id="SSF51735">
    <property type="entry name" value="NAD(P)-binding Rossmann-fold domains"/>
    <property type="match status" value="1"/>
</dbReference>
<dbReference type="SUPFAM" id="SSF55048">
    <property type="entry name" value="Probable ACP-binding domain of malonyl-CoA ACP transacylase"/>
    <property type="match status" value="1"/>
</dbReference>
<evidence type="ECO:0000313" key="11">
    <source>
        <dbReference type="Proteomes" id="UP000234474"/>
    </source>
</evidence>
<dbReference type="OMA" id="EKCDPQQ"/>
<dbReference type="InterPro" id="IPR001227">
    <property type="entry name" value="Ac_transferase_dom_sf"/>
</dbReference>
<evidence type="ECO:0000259" key="9">
    <source>
        <dbReference type="PROSITE" id="PS52019"/>
    </source>
</evidence>
<dbReference type="SMART" id="SM00822">
    <property type="entry name" value="PKS_KR"/>
    <property type="match status" value="1"/>
</dbReference>
<dbReference type="InterPro" id="IPR014031">
    <property type="entry name" value="Ketoacyl_synth_C"/>
</dbReference>
<dbReference type="Pfam" id="PF08659">
    <property type="entry name" value="KR"/>
    <property type="match status" value="1"/>
</dbReference>
<name>A0A2I1CC22_ASPN1</name>
<dbReference type="PROSITE" id="PS00012">
    <property type="entry name" value="PHOSPHOPANTETHEINE"/>
    <property type="match status" value="1"/>
</dbReference>
<evidence type="ECO:0000256" key="6">
    <source>
        <dbReference type="SAM" id="MobiDB-lite"/>
    </source>
</evidence>
<dbReference type="InterPro" id="IPR018201">
    <property type="entry name" value="Ketoacyl_synth_AS"/>
</dbReference>
<dbReference type="Pfam" id="PF21089">
    <property type="entry name" value="PKS_DH_N"/>
    <property type="match status" value="1"/>
</dbReference>
<protein>
    <submittedName>
        <fullName evidence="10">Putative polyketide synthase</fullName>
    </submittedName>
</protein>
<feature type="region of interest" description="C-terminal hotdog fold" evidence="5">
    <location>
        <begin position="1008"/>
        <end position="1147"/>
    </location>
</feature>
<dbReference type="InterPro" id="IPR020841">
    <property type="entry name" value="PKS_Beta-ketoAc_synthase_dom"/>
</dbReference>
<dbReference type="InterPro" id="IPR032821">
    <property type="entry name" value="PKS_assoc"/>
</dbReference>
<dbReference type="InterPro" id="IPR049551">
    <property type="entry name" value="PKS_DH_C"/>
</dbReference>
<dbReference type="InterPro" id="IPR050091">
    <property type="entry name" value="PKS_NRPS_Biosynth_Enz"/>
</dbReference>
<dbReference type="PANTHER" id="PTHR43775:SF46">
    <property type="entry name" value="FUMIGERMIN SYNTHASE"/>
    <property type="match status" value="1"/>
</dbReference>
<evidence type="ECO:0000256" key="5">
    <source>
        <dbReference type="PROSITE-ProRule" id="PRU01363"/>
    </source>
</evidence>
<dbReference type="InterPro" id="IPR013217">
    <property type="entry name" value="Methyltransf_12"/>
</dbReference>
<dbReference type="InterPro" id="IPR020806">
    <property type="entry name" value="PKS_PP-bd"/>
</dbReference>
<dbReference type="InterPro" id="IPR016039">
    <property type="entry name" value="Thiolase-like"/>
</dbReference>
<feature type="domain" description="PKS/mFAS DH" evidence="9">
    <location>
        <begin position="864"/>
        <end position="1147"/>
    </location>
</feature>
<dbReference type="SUPFAM" id="SSF47336">
    <property type="entry name" value="ACP-like"/>
    <property type="match status" value="1"/>
</dbReference>
<evidence type="ECO:0000259" key="8">
    <source>
        <dbReference type="PROSITE" id="PS52004"/>
    </source>
</evidence>
<dbReference type="Gene3D" id="3.10.129.110">
    <property type="entry name" value="Polyketide synthase dehydratase"/>
    <property type="match status" value="1"/>
</dbReference>
<dbReference type="Gene3D" id="3.40.47.10">
    <property type="match status" value="1"/>
</dbReference>
<dbReference type="EMBL" id="MSZS01000003">
    <property type="protein sequence ID" value="PKX95154.1"/>
    <property type="molecule type" value="Genomic_DNA"/>
</dbReference>
<dbReference type="VEuPathDB" id="FungiDB:P174DRAFT_480645"/>
<evidence type="ECO:0000256" key="1">
    <source>
        <dbReference type="ARBA" id="ARBA00022450"/>
    </source>
</evidence>
<dbReference type="GO" id="GO:0004315">
    <property type="term" value="F:3-oxoacyl-[acyl-carrier-protein] synthase activity"/>
    <property type="evidence" value="ECO:0007669"/>
    <property type="project" value="InterPro"/>
</dbReference>